<feature type="region of interest" description="Disordered" evidence="1">
    <location>
        <begin position="943"/>
        <end position="995"/>
    </location>
</feature>
<feature type="compositionally biased region" description="Polar residues" evidence="1">
    <location>
        <begin position="313"/>
        <end position="336"/>
    </location>
</feature>
<proteinExistence type="predicted"/>
<evidence type="ECO:0000313" key="3">
    <source>
        <dbReference type="EMBL" id="BAM39109.1"/>
    </source>
</evidence>
<feature type="compositionally biased region" description="Basic and acidic residues" evidence="1">
    <location>
        <begin position="943"/>
        <end position="961"/>
    </location>
</feature>
<accession>J4DNK3</accession>
<dbReference type="EMBL" id="AP011946">
    <property type="protein sequence ID" value="BAM39109.1"/>
    <property type="molecule type" value="Genomic_DNA"/>
</dbReference>
<feature type="region of interest" description="Disordered" evidence="1">
    <location>
        <begin position="867"/>
        <end position="926"/>
    </location>
</feature>
<feature type="region of interest" description="Disordered" evidence="1">
    <location>
        <begin position="146"/>
        <end position="178"/>
    </location>
</feature>
<feature type="region of interest" description="Disordered" evidence="1">
    <location>
        <begin position="236"/>
        <end position="259"/>
    </location>
</feature>
<evidence type="ECO:0000313" key="4">
    <source>
        <dbReference type="Proteomes" id="UP000003786"/>
    </source>
</evidence>
<reference evidence="3 4" key="1">
    <citation type="journal article" date="2012" name="MBio">
        <title>Comparative genome analysis of three eukaryotic parasites with differing abilities to transform leukocytes reveals key mediators of Theileria-induced leukocyte transformation.</title>
        <authorList>
            <person name="Hayashida K."/>
            <person name="Hara Y."/>
            <person name="Abe T."/>
            <person name="Yamasaki C."/>
            <person name="Toyoda A."/>
            <person name="Kosuge T."/>
            <person name="Suzuki Y."/>
            <person name="Sato Y."/>
            <person name="Kawashima S."/>
            <person name="Katayama T."/>
            <person name="Wakaguri H."/>
            <person name="Inoue N."/>
            <person name="Homma K."/>
            <person name="Tada-Umezaki M."/>
            <person name="Yagi Y."/>
            <person name="Fujii Y."/>
            <person name="Habara T."/>
            <person name="Kanehisa M."/>
            <person name="Watanabe H."/>
            <person name="Ito K."/>
            <person name="Gojobori T."/>
            <person name="Sugawara H."/>
            <person name="Imanishi T."/>
            <person name="Weir W."/>
            <person name="Gardner M."/>
            <person name="Pain A."/>
            <person name="Shiels B."/>
            <person name="Hattori M."/>
            <person name="Nene V."/>
            <person name="Sugimoto C."/>
        </authorList>
    </citation>
    <scope>NUCLEOTIDE SEQUENCE [LARGE SCALE GENOMIC DNA]</scope>
    <source>
        <strain evidence="3 4">Shintoku</strain>
    </source>
</reference>
<protein>
    <submittedName>
        <fullName evidence="3">Uncharacterized protein</fullName>
    </submittedName>
</protein>
<dbReference type="GeneID" id="20713470"/>
<dbReference type="RefSeq" id="XP_009689410.1">
    <property type="nucleotide sequence ID" value="XM_009691115.1"/>
</dbReference>
<keyword evidence="2" id="KW-0812">Transmembrane</keyword>
<dbReference type="OrthoDB" id="10404344at2759"/>
<dbReference type="VEuPathDB" id="PiroplasmaDB:TOT_010000571"/>
<dbReference type="KEGG" id="tot:TOT_010000571"/>
<evidence type="ECO:0000256" key="1">
    <source>
        <dbReference type="SAM" id="MobiDB-lite"/>
    </source>
</evidence>
<keyword evidence="4" id="KW-1185">Reference proteome</keyword>
<dbReference type="eggNOG" id="ENOG502RSZP">
    <property type="taxonomic scope" value="Eukaryota"/>
</dbReference>
<gene>
    <name evidence="3" type="ORF">TOT_010000571</name>
</gene>
<dbReference type="STRING" id="869250.J4DNK3"/>
<name>J4DNK3_THEOR</name>
<dbReference type="Proteomes" id="UP000003786">
    <property type="component" value="Chromosome 1"/>
</dbReference>
<sequence>MFQIHSKFTAFHRILRMKSIYYTVFLYITAIGGNVWTFGPANSSGVCAAPNAARRNDGFLENGAVLDLNNPSGFDIKISVKNGLMYKEICATKVAGTAVEGSDSKTGNKDEVITRVFSDSNLLWEAEGEEYCKCVTVTSRFSGEIEGSGATGSTSVGRSVDSSHSSQSYVSNKEGDNEDSNDYKVKYFYSQTVESDHEEVTVRPIDKTTYNLLLYKMARVPSFDESYVKEIEEELATETGSKTSSDTVSETFNKSGPKVSYDLADNDYAQNEYSSNDWQNNAAAYNLFCSNNDSQSNVANEFIYNKFGNDQKNNNYTQNYQHNDGNSYNEFSNSDSDASDDEPKKFTNLNYVDEVEALQLKKDEEEPTFVFEFSGSLLDVPDSMAPGSGNAPIAIKFEPYIPNYSVQQSLIKPKAVLDIIKPELTHNIRYEYEVNDGIPTLFVRASTSKYARPIKTIYEDLNHIWHDDEARMMELKAFSSYGEYKLVELIYQSKSEGKLGVVNYDFEEAVDEDQRLADAEIEAAGAYGESSIAYFKKVEDSWEEVNIREYENAFNQIKLKIQHAGNVMLNLEHMDNADLFFQKYEKGEYFDAFTYFPLTGYTLNMVMDGEAIIWRSKNKRCVAVIVIREPAFDRGVDLSFEGYGENVLAGNGTRDGNDSGSSTNLGPIRFIKLELLGTGGSSSTKRIKTRCFKKLESDDIPLGSGRFDTRGISKDSSSSGGSYEEENTLRLSRRYVRITDAEFERSINGELELNYRVRLPMQMSGGGDGFSEREGSVAKAALTKDSMILEKMMDRANMVDGPGKVEDTSTKCDTATTTTCSRVAARQRIIHFLPRKGAGGELPPTSKLFKQEEDGISFDSSIEFGELHEEPEDRPVNLMEEEDRASVSSVEKVQRWLEGGAKAGQIEQGEEEWTQGVGKGTYGDAEYDQNRLEDYYSQRDHEGTVYEQSRLEEETEGKEGYAHTGGAHANRKRSRKSSRKSGRKSVSKQPPGPRYENMLLDVAYYKKYETDKHQGVQYKTFTPPEGKMFNTLCLAGHVIWRAEQGESCDFVRVFFPFGSPDLGLLRVVDDATGEGTDLYFHRDGDDWKFVTSEAMINVFKVYAIETKGALVH</sequence>
<dbReference type="AlphaFoldDB" id="J4DNK3"/>
<keyword evidence="2" id="KW-0472">Membrane</keyword>
<feature type="region of interest" description="Disordered" evidence="1">
    <location>
        <begin position="313"/>
        <end position="344"/>
    </location>
</feature>
<evidence type="ECO:0000256" key="2">
    <source>
        <dbReference type="SAM" id="Phobius"/>
    </source>
</evidence>
<feature type="compositionally biased region" description="Basic residues" evidence="1">
    <location>
        <begin position="969"/>
        <end position="986"/>
    </location>
</feature>
<feature type="region of interest" description="Disordered" evidence="1">
    <location>
        <begin position="706"/>
        <end position="726"/>
    </location>
</feature>
<feature type="compositionally biased region" description="Polar residues" evidence="1">
    <location>
        <begin position="238"/>
        <end position="254"/>
    </location>
</feature>
<feature type="transmembrane region" description="Helical" evidence="2">
    <location>
        <begin position="20"/>
        <end position="39"/>
    </location>
</feature>
<dbReference type="InterPro" id="IPR007480">
    <property type="entry name" value="DUF529"/>
</dbReference>
<keyword evidence="2" id="KW-1133">Transmembrane helix</keyword>
<dbReference type="Pfam" id="PF04385">
    <property type="entry name" value="FAINT"/>
    <property type="match status" value="2"/>
</dbReference>
<feature type="compositionally biased region" description="Low complexity" evidence="1">
    <location>
        <begin position="153"/>
        <end position="171"/>
    </location>
</feature>
<organism evidence="3 4">
    <name type="scientific">Theileria orientalis strain Shintoku</name>
    <dbReference type="NCBI Taxonomy" id="869250"/>
    <lineage>
        <taxon>Eukaryota</taxon>
        <taxon>Sar</taxon>
        <taxon>Alveolata</taxon>
        <taxon>Apicomplexa</taxon>
        <taxon>Aconoidasida</taxon>
        <taxon>Piroplasmida</taxon>
        <taxon>Theileriidae</taxon>
        <taxon>Theileria</taxon>
    </lineage>
</organism>